<keyword evidence="1" id="KW-0812">Transmembrane</keyword>
<dbReference type="InterPro" id="IPR043136">
    <property type="entry name" value="B30.2/SPRY_sf"/>
</dbReference>
<feature type="transmembrane region" description="Helical" evidence="1">
    <location>
        <begin position="20"/>
        <end position="42"/>
    </location>
</feature>
<keyword evidence="1" id="KW-0472">Membrane</keyword>
<sequence>MPHEKASQNLLTKKENVRKITSLLVLNLVMTLALMCFVMARWNTLSSQKENKLQKILLFIAHPSHNQLAASSTYELFRSADLMNRWNRSDCDQNIFINRSDQSIQRIGTREIWYSSCRTENMAPASQHFGIFYFEMEIIKLETTNDAKDGHCVGLGIGLSPKKMPMNEIMESLGPFNGTYAYDCTGKFWGHPISGSRRSETGGRVSPEQKPLFQTGGPWVDGMPLLRAGDVVGCGVKMATRQIIYTLNGQRLDTTEMFVDKSTDLYPSVTLHWLMDKVKANFGPKFKFDLLKE</sequence>
<evidence type="ECO:0000313" key="3">
    <source>
        <dbReference type="EMBL" id="KAL3110374.1"/>
    </source>
</evidence>
<evidence type="ECO:0000259" key="2">
    <source>
        <dbReference type="PROSITE" id="PS50188"/>
    </source>
</evidence>
<organism evidence="3 4">
    <name type="scientific">Heterodera trifolii</name>
    <dbReference type="NCBI Taxonomy" id="157864"/>
    <lineage>
        <taxon>Eukaryota</taxon>
        <taxon>Metazoa</taxon>
        <taxon>Ecdysozoa</taxon>
        <taxon>Nematoda</taxon>
        <taxon>Chromadorea</taxon>
        <taxon>Rhabditida</taxon>
        <taxon>Tylenchina</taxon>
        <taxon>Tylenchomorpha</taxon>
        <taxon>Tylenchoidea</taxon>
        <taxon>Heteroderidae</taxon>
        <taxon>Heteroderinae</taxon>
        <taxon>Heterodera</taxon>
    </lineage>
</organism>
<evidence type="ECO:0000256" key="1">
    <source>
        <dbReference type="SAM" id="Phobius"/>
    </source>
</evidence>
<dbReference type="PROSITE" id="PS50188">
    <property type="entry name" value="B302_SPRY"/>
    <property type="match status" value="1"/>
</dbReference>
<comment type="caution">
    <text evidence="3">The sequence shown here is derived from an EMBL/GenBank/DDBJ whole genome shotgun (WGS) entry which is preliminary data.</text>
</comment>
<gene>
    <name evidence="3" type="ORF">niasHT_011812</name>
</gene>
<dbReference type="SUPFAM" id="SSF49899">
    <property type="entry name" value="Concanavalin A-like lectins/glucanases"/>
    <property type="match status" value="1"/>
</dbReference>
<dbReference type="InterPro" id="IPR044736">
    <property type="entry name" value="Gid1/RanBPM/SPLA_SPRY"/>
</dbReference>
<dbReference type="AlphaFoldDB" id="A0ABD2L5J0"/>
<dbReference type="Pfam" id="PF00622">
    <property type="entry name" value="SPRY"/>
    <property type="match status" value="1"/>
</dbReference>
<dbReference type="InterPro" id="IPR013320">
    <property type="entry name" value="ConA-like_dom_sf"/>
</dbReference>
<evidence type="ECO:0000313" key="4">
    <source>
        <dbReference type="Proteomes" id="UP001620626"/>
    </source>
</evidence>
<dbReference type="InterPro" id="IPR003877">
    <property type="entry name" value="SPRY_dom"/>
</dbReference>
<name>A0ABD2L5J0_9BILA</name>
<dbReference type="EMBL" id="JBICBT010000542">
    <property type="protein sequence ID" value="KAL3110374.1"/>
    <property type="molecule type" value="Genomic_DNA"/>
</dbReference>
<accession>A0ABD2L5J0</accession>
<dbReference type="Proteomes" id="UP001620626">
    <property type="component" value="Unassembled WGS sequence"/>
</dbReference>
<protein>
    <recommendedName>
        <fullName evidence="2">B30.2/SPRY domain-containing protein</fullName>
    </recommendedName>
</protein>
<reference evidence="3 4" key="1">
    <citation type="submission" date="2024-10" db="EMBL/GenBank/DDBJ databases">
        <authorList>
            <person name="Kim D."/>
        </authorList>
    </citation>
    <scope>NUCLEOTIDE SEQUENCE [LARGE SCALE GENOMIC DNA]</scope>
    <source>
        <strain evidence="3">BH-2024</strain>
    </source>
</reference>
<feature type="domain" description="B30.2/SPRY" evidence="2">
    <location>
        <begin position="64"/>
        <end position="287"/>
    </location>
</feature>
<dbReference type="InterPro" id="IPR001870">
    <property type="entry name" value="B30.2/SPRY"/>
</dbReference>
<dbReference type="SMART" id="SM00449">
    <property type="entry name" value="SPRY"/>
    <property type="match status" value="1"/>
</dbReference>
<keyword evidence="1" id="KW-1133">Transmembrane helix</keyword>
<keyword evidence="4" id="KW-1185">Reference proteome</keyword>
<dbReference type="CDD" id="cd12885">
    <property type="entry name" value="SPRY_RanBP_like"/>
    <property type="match status" value="1"/>
</dbReference>
<proteinExistence type="predicted"/>
<dbReference type="Gene3D" id="2.60.120.920">
    <property type="match status" value="1"/>
</dbReference>